<dbReference type="InterPro" id="IPR035906">
    <property type="entry name" value="MetI-like_sf"/>
</dbReference>
<name>A0A0C1HXZ9_STRCV</name>
<keyword evidence="2 8" id="KW-0813">Transport</keyword>
<dbReference type="Proteomes" id="UP000031339">
    <property type="component" value="Unassembled WGS sequence"/>
</dbReference>
<keyword evidence="5 8" id="KW-0472">Membrane</keyword>
<feature type="transmembrane region" description="Helical" evidence="8">
    <location>
        <begin position="213"/>
        <end position="233"/>
    </location>
</feature>
<dbReference type="Gene3D" id="1.10.3720.10">
    <property type="entry name" value="MetI-like"/>
    <property type="match status" value="1"/>
</dbReference>
<protein>
    <submittedName>
        <fullName evidence="10">Glycine/betaine ABC transporter substrate-binding protein</fullName>
    </submittedName>
</protein>
<dbReference type="GO" id="GO:0022857">
    <property type="term" value="F:transmembrane transporter activity"/>
    <property type="evidence" value="ECO:0007669"/>
    <property type="project" value="InterPro"/>
</dbReference>
<evidence type="ECO:0000256" key="6">
    <source>
        <dbReference type="ARBA" id="ARBA00035642"/>
    </source>
</evidence>
<dbReference type="eggNOG" id="COG1732">
    <property type="taxonomic scope" value="Bacteria"/>
</dbReference>
<dbReference type="AlphaFoldDB" id="A0A0C1HXZ9"/>
<evidence type="ECO:0000256" key="5">
    <source>
        <dbReference type="ARBA" id="ARBA00023136"/>
    </source>
</evidence>
<comment type="subcellular location">
    <subcellularLocation>
        <location evidence="8">Cell membrane</location>
        <topology evidence="8">Multi-pass membrane protein</topology>
    </subcellularLocation>
    <subcellularLocation>
        <location evidence="1">Membrane</location>
        <topology evidence="1">Multi-pass membrane protein</topology>
    </subcellularLocation>
</comment>
<evidence type="ECO:0000256" key="8">
    <source>
        <dbReference type="RuleBase" id="RU363032"/>
    </source>
</evidence>
<dbReference type="GO" id="GO:0031460">
    <property type="term" value="P:glycine betaine transport"/>
    <property type="evidence" value="ECO:0007669"/>
    <property type="project" value="TreeGrafter"/>
</dbReference>
<evidence type="ECO:0000256" key="4">
    <source>
        <dbReference type="ARBA" id="ARBA00022989"/>
    </source>
</evidence>
<dbReference type="GO" id="GO:0043190">
    <property type="term" value="C:ATP-binding cassette (ABC) transporter complex"/>
    <property type="evidence" value="ECO:0007669"/>
    <property type="project" value="InterPro"/>
</dbReference>
<evidence type="ECO:0000256" key="3">
    <source>
        <dbReference type="ARBA" id="ARBA00022692"/>
    </source>
</evidence>
<comment type="similarity">
    <text evidence="7">In the N-terminal section; belongs to the binding-protein-dependent transport system permease family.</text>
</comment>
<dbReference type="PANTHER" id="PTHR30177:SF4">
    <property type="entry name" value="OSMOPROTECTANT IMPORT PERMEASE PROTEIN OSMW"/>
    <property type="match status" value="1"/>
</dbReference>
<dbReference type="RefSeq" id="WP_039677282.1">
    <property type="nucleotide sequence ID" value="NZ_JWIY01000001.1"/>
</dbReference>
<accession>A0A0C1HXZ9</accession>
<comment type="caution">
    <text evidence="10">The sequence shown here is derived from an EMBL/GenBank/DDBJ whole genome shotgun (WGS) entry which is preliminary data.</text>
</comment>
<keyword evidence="3 8" id="KW-0812">Transmembrane</keyword>
<dbReference type="Gene3D" id="3.40.190.10">
    <property type="entry name" value="Periplasmic binding protein-like II"/>
    <property type="match status" value="1"/>
</dbReference>
<dbReference type="PANTHER" id="PTHR30177">
    <property type="entry name" value="GLYCINE BETAINE/L-PROLINE TRANSPORT SYSTEM PERMEASE PROTEIN PROW"/>
    <property type="match status" value="1"/>
</dbReference>
<comment type="similarity">
    <text evidence="8">Belongs to the binding-protein-dependent transport system permease family.</text>
</comment>
<evidence type="ECO:0000259" key="9">
    <source>
        <dbReference type="PROSITE" id="PS50928"/>
    </source>
</evidence>
<dbReference type="STRING" id="862969.SCI_1382"/>
<keyword evidence="4 8" id="KW-1133">Transmembrane helix</keyword>
<evidence type="ECO:0000256" key="1">
    <source>
        <dbReference type="ARBA" id="ARBA00004141"/>
    </source>
</evidence>
<dbReference type="Gene3D" id="3.40.190.120">
    <property type="entry name" value="Osmoprotection protein (prox), domain 2"/>
    <property type="match status" value="1"/>
</dbReference>
<sequence>MNELIKLVTNQWQFLLGLIWDHVWISGLSILFALIFGVGLGIFISFKKSWAGVVIGLVNTLYTIPSIALLGILISITGIGNKTAIVALTLYALLPMVRSTYTGISGVDPLLIEAAEGMGSTRKQILTKVQLPLAFPIMMAGFRNMVTMTIALAGIASFVGAGGLGVAIYRGITTNNQTLTLVGSVLVALLALVFDFLLSLVEKSILRHKKVSKKWLAVFSSIVLLMAGTIAFFQMNPMGGTVKIATKPQTENYILGEMQKQVIEEYTNLKVKMTKGVGGGTANIHPAMLKGDFDIYAEYTGTIWEVILKQSGSYDESQFKILESQYRKKYQLEWANTFGFNNTYGLAVRKDIAEKYNIKTFSDLAKAGSNLTFGAEYDFFGREDGFARLQSTYGMKFKSQVDMDSGLKYQAVKSGRVDAIDIFTTDGQLHGANLVVLKDDKKIYPSYQAGTVVRSTTLKKYPQLKRALAKLDGILNDSKMAELNHKVENDKEEPAKVAHDYLVEKGILKK</sequence>
<proteinExistence type="inferred from homology"/>
<evidence type="ECO:0000313" key="10">
    <source>
        <dbReference type="EMBL" id="KIC78923.1"/>
    </source>
</evidence>
<evidence type="ECO:0000256" key="7">
    <source>
        <dbReference type="ARBA" id="ARBA00035652"/>
    </source>
</evidence>
<feature type="domain" description="ABC transmembrane type-1" evidence="9">
    <location>
        <begin position="19"/>
        <end position="198"/>
    </location>
</feature>
<evidence type="ECO:0000256" key="2">
    <source>
        <dbReference type="ARBA" id="ARBA00022448"/>
    </source>
</evidence>
<dbReference type="SUPFAM" id="SSF161098">
    <property type="entry name" value="MetI-like"/>
    <property type="match status" value="1"/>
</dbReference>
<feature type="transmembrane region" description="Helical" evidence="8">
    <location>
        <begin position="145"/>
        <end position="169"/>
    </location>
</feature>
<dbReference type="InterPro" id="IPR000515">
    <property type="entry name" value="MetI-like"/>
</dbReference>
<dbReference type="PROSITE" id="PS50928">
    <property type="entry name" value="ABC_TM1"/>
    <property type="match status" value="1"/>
</dbReference>
<dbReference type="EMBL" id="JWIY01000001">
    <property type="protein sequence ID" value="KIC78923.1"/>
    <property type="molecule type" value="Genomic_DNA"/>
</dbReference>
<dbReference type="Pfam" id="PF04069">
    <property type="entry name" value="OpuAC"/>
    <property type="match status" value="1"/>
</dbReference>
<feature type="transmembrane region" description="Helical" evidence="8">
    <location>
        <begin position="79"/>
        <end position="97"/>
    </location>
</feature>
<comment type="similarity">
    <text evidence="6">In the C-terminal section; belongs to the OsmX family.</text>
</comment>
<reference evidence="10 11" key="1">
    <citation type="submission" date="2014-12" db="EMBL/GenBank/DDBJ databases">
        <title>Partial genome sequence of Streptococcus constellatus KCOM 1650 (= ChDC B144).</title>
        <authorList>
            <person name="Kook J.-K."/>
            <person name="Park S.-N."/>
            <person name="Lim Y.K."/>
            <person name="Jo E."/>
        </authorList>
    </citation>
    <scope>NUCLEOTIDE SEQUENCE [LARGE SCALE GENOMIC DNA]</scope>
    <source>
        <strain evidence="10 11">KCOM 1650</strain>
    </source>
</reference>
<feature type="transmembrane region" description="Helical" evidence="8">
    <location>
        <begin position="50"/>
        <end position="73"/>
    </location>
</feature>
<dbReference type="InterPro" id="IPR051204">
    <property type="entry name" value="ABC_transp_perm/SBD"/>
</dbReference>
<gene>
    <name evidence="10" type="ORF">RN79_04995</name>
</gene>
<dbReference type="InterPro" id="IPR007210">
    <property type="entry name" value="ABC_Gly_betaine_transp_sub-bd"/>
</dbReference>
<dbReference type="FunFam" id="1.10.3720.10:FF:000001">
    <property type="entry name" value="Glycine betaine ABC transporter, permease"/>
    <property type="match status" value="1"/>
</dbReference>
<evidence type="ECO:0000313" key="11">
    <source>
        <dbReference type="Proteomes" id="UP000031339"/>
    </source>
</evidence>
<feature type="transmembrane region" description="Helical" evidence="8">
    <location>
        <begin position="23"/>
        <end position="43"/>
    </location>
</feature>
<dbReference type="SUPFAM" id="SSF53850">
    <property type="entry name" value="Periplasmic binding protein-like II"/>
    <property type="match status" value="1"/>
</dbReference>
<feature type="transmembrane region" description="Helical" evidence="8">
    <location>
        <begin position="181"/>
        <end position="201"/>
    </location>
</feature>
<organism evidence="10 11">
    <name type="scientific">Streptococcus constellatus</name>
    <dbReference type="NCBI Taxonomy" id="76860"/>
    <lineage>
        <taxon>Bacteria</taxon>
        <taxon>Bacillati</taxon>
        <taxon>Bacillota</taxon>
        <taxon>Bacilli</taxon>
        <taxon>Lactobacillales</taxon>
        <taxon>Streptococcaceae</taxon>
        <taxon>Streptococcus</taxon>
        <taxon>Streptococcus anginosus group</taxon>
    </lineage>
</organism>
<dbReference type="Pfam" id="PF00528">
    <property type="entry name" value="BPD_transp_1"/>
    <property type="match status" value="1"/>
</dbReference>
<dbReference type="eggNOG" id="COG1174">
    <property type="taxonomic scope" value="Bacteria"/>
</dbReference>
<dbReference type="CDD" id="cd06261">
    <property type="entry name" value="TM_PBP2"/>
    <property type="match status" value="1"/>
</dbReference>
<dbReference type="CDD" id="cd13612">
    <property type="entry name" value="PBP2_ProWX"/>
    <property type="match status" value="1"/>
</dbReference>
<dbReference type="OrthoDB" id="9801163at2"/>